<dbReference type="PANTHER" id="PTHR11895">
    <property type="entry name" value="TRANSAMIDASE"/>
    <property type="match status" value="1"/>
</dbReference>
<sequence length="468" mass="50000">MTSTSLHYEPLTVVSERIRRREVSPVEVTGAMLDRIGELDSRYHSYATVLADRAMDRAKTAEAEIAKGIWRGPLHGVPLALKDLCYTTFSPSAGGTTMHREFTPPYNATVVDRLEQAGAVTLGKLKMTEGAYTSHHPDDQAPLNPWNTGYWVGSSSTGSGVATAAGLCYGSLGSDTGGSIRFPSATCGLTGIKPTWGRVSRHGVFPLADSLDHVGPMARTAADAAALLGAIAGADPNDPTALQDPVPDYLANLGTGIRGLTIGIDRSYANDGIDGEVVAALNEAERVLVSLGAKIRDVRIPPFEKLVSLWIPMCSVETAIAHNHTYPARASEYGPDLKALIDQGRSLTGIEVGEINHERLKFSGGLAAVFQEIDLLLIPTMPMTVPSLARMSEYGEDPSVLNGILRFTAPFDFTGSPTITLPNGIDHGGMPLSMQLVGRHVSEDLLVRAGHAYQSVTDWHTRRPPDLA</sequence>
<comment type="caution">
    <text evidence="2">The sequence shown here is derived from an EMBL/GenBank/DDBJ whole genome shotgun (WGS) entry which is preliminary data.</text>
</comment>
<dbReference type="Gene3D" id="3.90.1300.10">
    <property type="entry name" value="Amidase signature (AS) domain"/>
    <property type="match status" value="1"/>
</dbReference>
<evidence type="ECO:0000259" key="1">
    <source>
        <dbReference type="Pfam" id="PF01425"/>
    </source>
</evidence>
<dbReference type="Proteomes" id="UP000321523">
    <property type="component" value="Unassembled WGS sequence"/>
</dbReference>
<dbReference type="AlphaFoldDB" id="A0A512DSI5"/>
<reference evidence="2 3" key="1">
    <citation type="submission" date="2019-07" db="EMBL/GenBank/DDBJ databases">
        <title>Whole genome shotgun sequence of Skermanella aerolata NBRC 106429.</title>
        <authorList>
            <person name="Hosoyama A."/>
            <person name="Uohara A."/>
            <person name="Ohji S."/>
            <person name="Ichikawa N."/>
        </authorList>
    </citation>
    <scope>NUCLEOTIDE SEQUENCE [LARGE SCALE GENOMIC DNA]</scope>
    <source>
        <strain evidence="2 3">NBRC 106429</strain>
    </source>
</reference>
<organism evidence="2 3">
    <name type="scientific">Skermanella aerolata</name>
    <dbReference type="NCBI Taxonomy" id="393310"/>
    <lineage>
        <taxon>Bacteria</taxon>
        <taxon>Pseudomonadati</taxon>
        <taxon>Pseudomonadota</taxon>
        <taxon>Alphaproteobacteria</taxon>
        <taxon>Rhodospirillales</taxon>
        <taxon>Azospirillaceae</taxon>
        <taxon>Skermanella</taxon>
    </lineage>
</organism>
<dbReference type="InterPro" id="IPR036928">
    <property type="entry name" value="AS_sf"/>
</dbReference>
<dbReference type="SUPFAM" id="SSF75304">
    <property type="entry name" value="Amidase signature (AS) enzymes"/>
    <property type="match status" value="1"/>
</dbReference>
<dbReference type="InterPro" id="IPR000120">
    <property type="entry name" value="Amidase"/>
</dbReference>
<gene>
    <name evidence="2" type="primary">amiD</name>
    <name evidence="2" type="ORF">SAE02_33180</name>
</gene>
<dbReference type="GO" id="GO:0003824">
    <property type="term" value="F:catalytic activity"/>
    <property type="evidence" value="ECO:0007669"/>
    <property type="project" value="InterPro"/>
</dbReference>
<evidence type="ECO:0000313" key="2">
    <source>
        <dbReference type="EMBL" id="GEO39170.1"/>
    </source>
</evidence>
<proteinExistence type="predicted"/>
<protein>
    <submittedName>
        <fullName evidence="2">Putative amidase AmiD</fullName>
    </submittedName>
</protein>
<dbReference type="Pfam" id="PF01425">
    <property type="entry name" value="Amidase"/>
    <property type="match status" value="1"/>
</dbReference>
<name>A0A512DSI5_9PROT</name>
<dbReference type="PANTHER" id="PTHR11895:SF176">
    <property type="entry name" value="AMIDASE AMID-RELATED"/>
    <property type="match status" value="1"/>
</dbReference>
<keyword evidence="3" id="KW-1185">Reference proteome</keyword>
<dbReference type="InterPro" id="IPR023631">
    <property type="entry name" value="Amidase_dom"/>
</dbReference>
<dbReference type="RefSeq" id="WP_044432617.1">
    <property type="nucleotide sequence ID" value="NZ_BJYZ01000014.1"/>
</dbReference>
<accession>A0A512DSI5</accession>
<evidence type="ECO:0000313" key="3">
    <source>
        <dbReference type="Proteomes" id="UP000321523"/>
    </source>
</evidence>
<dbReference type="EMBL" id="BJYZ01000014">
    <property type="protein sequence ID" value="GEO39170.1"/>
    <property type="molecule type" value="Genomic_DNA"/>
</dbReference>
<dbReference type="OrthoDB" id="9811471at2"/>
<feature type="domain" description="Amidase" evidence="1">
    <location>
        <begin position="27"/>
        <end position="446"/>
    </location>
</feature>